<dbReference type="InterPro" id="IPR051209">
    <property type="entry name" value="FAD-bind_Monooxygenase_sf"/>
</dbReference>
<feature type="compositionally biased region" description="Basic and acidic residues" evidence="6">
    <location>
        <begin position="35"/>
        <end position="49"/>
    </location>
</feature>
<dbReference type="GeneID" id="34607046"/>
<dbReference type="PANTHER" id="PTHR42877">
    <property type="entry name" value="L-ORNITHINE N(5)-MONOOXYGENASE-RELATED"/>
    <property type="match status" value="1"/>
</dbReference>
<dbReference type="AlphaFoldDB" id="A0A177ER32"/>
<evidence type="ECO:0000256" key="4">
    <source>
        <dbReference type="ARBA" id="ARBA00022827"/>
    </source>
</evidence>
<dbReference type="Gene3D" id="3.50.50.60">
    <property type="entry name" value="FAD/NAD(P)-binding domain"/>
    <property type="match status" value="2"/>
</dbReference>
<sequence>MAAADVVPDARDIVQGPPELSLKPRSAGHKQTNGDVEHDAETPQRPHENEWYRSVFSSNGYRIHEEPLHTRRPMRVLIVGAGAAGLQIAYKAQRQLSNVTFAIYEKNSAVGGTWLENRYPGCTCDIPSHSYQFSFWRKPDWKSYYAGAEEIRQYLQAFAVENDLERFVRFGHRVDEARWDADRGVWKLKGHLADGSEFTDEGEILASCHGVLNSWKYPNIPGIDQFKGKIMHSAAWDDSVDLTNKKVAVVGGGSSAVQIIPSIQPYTKELHVFLRSPVWITAGFGAKHAAPGGVNFDYSEEQKNKFASDEAVLDKYCREVEGELNKRFTLMHLDSVDQAASREFVAKSMFEKLAGDPWLTAHLIPQYALGCRRMTPGSDYLQSLLRPNVEVITQSAAEVTETGLVDASGRHVDVDVIIFATGFDTSFCPPYTLIGEGGRNLRDEWADFPRGYLSVMAEGFPNMFLFIGPNGPASHGSILPILEWHTRYMFKIISHMQRTSIKSLGPSREAVADLYTHTHELLKRTAWSSACRSWFKNGRVHGPVTAIWPGSRLHYFEVLAEPRYEDFVVTYRDNDGGSGRGGGNRFAYLGNGYTQAELEEDSNPVWYFDVLSRELAMGKKAFGVVE</sequence>
<evidence type="ECO:0000256" key="3">
    <source>
        <dbReference type="ARBA" id="ARBA00022630"/>
    </source>
</evidence>
<comment type="similarity">
    <text evidence="2">Belongs to the FAD-binding monooxygenase family.</text>
</comment>
<keyword evidence="8" id="KW-1185">Reference proteome</keyword>
<dbReference type="InterPro" id="IPR020946">
    <property type="entry name" value="Flavin_mOase-like"/>
</dbReference>
<dbReference type="SUPFAM" id="SSF51905">
    <property type="entry name" value="FAD/NAD(P)-binding domain"/>
    <property type="match status" value="3"/>
</dbReference>
<accession>A0A177ER32</accession>
<dbReference type="Proteomes" id="UP000077002">
    <property type="component" value="Unassembled WGS sequence"/>
</dbReference>
<dbReference type="GO" id="GO:0004499">
    <property type="term" value="F:N,N-dimethylaniline monooxygenase activity"/>
    <property type="evidence" value="ECO:0007669"/>
    <property type="project" value="InterPro"/>
</dbReference>
<dbReference type="InterPro" id="IPR036188">
    <property type="entry name" value="FAD/NAD-bd_sf"/>
</dbReference>
<proteinExistence type="inferred from homology"/>
<dbReference type="GO" id="GO:0050660">
    <property type="term" value="F:flavin adenine dinucleotide binding"/>
    <property type="evidence" value="ECO:0007669"/>
    <property type="project" value="InterPro"/>
</dbReference>
<evidence type="ECO:0000256" key="1">
    <source>
        <dbReference type="ARBA" id="ARBA00001974"/>
    </source>
</evidence>
<dbReference type="RefSeq" id="XP_022505863.1">
    <property type="nucleotide sequence ID" value="XM_022661819.1"/>
</dbReference>
<feature type="region of interest" description="Disordered" evidence="6">
    <location>
        <begin position="1"/>
        <end position="49"/>
    </location>
</feature>
<comment type="caution">
    <text evidence="7">The sequence shown here is derived from an EMBL/GenBank/DDBJ whole genome shotgun (WGS) entry which is preliminary data.</text>
</comment>
<reference evidence="7 8" key="1">
    <citation type="submission" date="2016-03" db="EMBL/GenBank/DDBJ databases">
        <title>Draft genome sequence of the Fonsecaea monophora CBS 269.37.</title>
        <authorList>
            <person name="Bombassaro A."/>
            <person name="Vinicius W.A."/>
            <person name="De Hoog S."/>
            <person name="Sun J."/>
            <person name="Souza E.M."/>
            <person name="Raittz R.T."/>
            <person name="Costa F."/>
            <person name="Leao A.C."/>
            <person name="Tadra-Sfeir M.Z."/>
            <person name="Baura V."/>
            <person name="Balsanelli E."/>
            <person name="Pedrosa F.O."/>
            <person name="Moreno L.F."/>
            <person name="Steffens M.B."/>
            <person name="Xi L."/>
            <person name="Bocca A.L."/>
            <person name="Felipe M.S."/>
            <person name="Teixeira M."/>
            <person name="Telles Filho F.Q."/>
            <person name="Azevedo C.M."/>
            <person name="Gomes R."/>
            <person name="Vicente V.A."/>
        </authorList>
    </citation>
    <scope>NUCLEOTIDE SEQUENCE [LARGE SCALE GENOMIC DNA]</scope>
    <source>
        <strain evidence="7 8">CBS 269.37</strain>
    </source>
</reference>
<organism evidence="7 8">
    <name type="scientific">Fonsecaea monophora</name>
    <dbReference type="NCBI Taxonomy" id="254056"/>
    <lineage>
        <taxon>Eukaryota</taxon>
        <taxon>Fungi</taxon>
        <taxon>Dikarya</taxon>
        <taxon>Ascomycota</taxon>
        <taxon>Pezizomycotina</taxon>
        <taxon>Eurotiomycetes</taxon>
        <taxon>Chaetothyriomycetidae</taxon>
        <taxon>Chaetothyriales</taxon>
        <taxon>Herpotrichiellaceae</taxon>
        <taxon>Fonsecaea</taxon>
    </lineage>
</organism>
<keyword evidence="4" id="KW-0274">FAD</keyword>
<evidence type="ECO:0000256" key="2">
    <source>
        <dbReference type="ARBA" id="ARBA00010139"/>
    </source>
</evidence>
<comment type="cofactor">
    <cofactor evidence="1">
        <name>FAD</name>
        <dbReference type="ChEBI" id="CHEBI:57692"/>
    </cofactor>
</comment>
<protein>
    <recommendedName>
        <fullName evidence="9">FAD/NAD(P)-binding domain-containing protein</fullName>
    </recommendedName>
</protein>
<dbReference type="PRINTS" id="PR00469">
    <property type="entry name" value="PNDRDTASEII"/>
</dbReference>
<evidence type="ECO:0000313" key="7">
    <source>
        <dbReference type="EMBL" id="OAG33911.1"/>
    </source>
</evidence>
<dbReference type="EMBL" id="LVKK01000201">
    <property type="protein sequence ID" value="OAG33911.1"/>
    <property type="molecule type" value="Genomic_DNA"/>
</dbReference>
<dbReference type="PANTHER" id="PTHR42877:SF7">
    <property type="entry name" value="FLAVIN-BINDING MONOOXYGENASE-RELATED"/>
    <property type="match status" value="1"/>
</dbReference>
<evidence type="ECO:0008006" key="9">
    <source>
        <dbReference type="Google" id="ProtNLM"/>
    </source>
</evidence>
<keyword evidence="3" id="KW-0285">Flavoprotein</keyword>
<name>A0A177ER32_9EURO</name>
<dbReference type="GO" id="GO:0050661">
    <property type="term" value="F:NADP binding"/>
    <property type="evidence" value="ECO:0007669"/>
    <property type="project" value="InterPro"/>
</dbReference>
<gene>
    <name evidence="7" type="ORF">AYO21_11969</name>
</gene>
<dbReference type="Pfam" id="PF00743">
    <property type="entry name" value="FMO-like"/>
    <property type="match status" value="1"/>
</dbReference>
<evidence type="ECO:0000256" key="5">
    <source>
        <dbReference type="ARBA" id="ARBA00023002"/>
    </source>
</evidence>
<dbReference type="PRINTS" id="PR00368">
    <property type="entry name" value="FADPNR"/>
</dbReference>
<dbReference type="OrthoDB" id="74360at2759"/>
<evidence type="ECO:0000256" key="6">
    <source>
        <dbReference type="SAM" id="MobiDB-lite"/>
    </source>
</evidence>
<keyword evidence="5" id="KW-0560">Oxidoreductase</keyword>
<evidence type="ECO:0000313" key="8">
    <source>
        <dbReference type="Proteomes" id="UP000077002"/>
    </source>
</evidence>